<dbReference type="InterPro" id="IPR042862">
    <property type="entry name" value="RNF32"/>
</dbReference>
<dbReference type="SUPFAM" id="SSF57850">
    <property type="entry name" value="RING/U-box"/>
    <property type="match status" value="1"/>
</dbReference>
<evidence type="ECO:0000313" key="7">
    <source>
        <dbReference type="Proteomes" id="UP001205998"/>
    </source>
</evidence>
<keyword evidence="1" id="KW-0479">Metal-binding</keyword>
<comment type="caution">
    <text evidence="6">The sequence shown here is derived from an EMBL/GenBank/DDBJ whole genome shotgun (WGS) entry which is preliminary data.</text>
</comment>
<dbReference type="AlphaFoldDB" id="A0AAD5FD93"/>
<dbReference type="InterPro" id="IPR001841">
    <property type="entry name" value="Znf_RING"/>
</dbReference>
<dbReference type="Proteomes" id="UP001205998">
    <property type="component" value="Unassembled WGS sequence"/>
</dbReference>
<proteinExistence type="predicted"/>
<dbReference type="GO" id="GO:0008270">
    <property type="term" value="F:zinc ion binding"/>
    <property type="evidence" value="ECO:0007669"/>
    <property type="project" value="UniProtKB-KW"/>
</dbReference>
<keyword evidence="2 4" id="KW-0863">Zinc-finger</keyword>
<reference evidence="6" key="1">
    <citation type="submission" date="2018-07" db="EMBL/GenBank/DDBJ databases">
        <title>Comparative genomics of catfishes provides insights into carnivory and benthic adaptation.</title>
        <authorList>
            <person name="Zhang Y."/>
            <person name="Wang D."/>
            <person name="Peng Z."/>
            <person name="Zheng S."/>
            <person name="Shao F."/>
            <person name="Tao W."/>
        </authorList>
    </citation>
    <scope>NUCLEOTIDE SEQUENCE</scope>
    <source>
        <strain evidence="6">Chongqing</strain>
    </source>
</reference>
<keyword evidence="7" id="KW-1185">Reference proteome</keyword>
<gene>
    <name evidence="6" type="ORF">C0J50_4313</name>
</gene>
<dbReference type="Gene3D" id="3.30.40.10">
    <property type="entry name" value="Zinc/RING finger domain, C3HC4 (zinc finger)"/>
    <property type="match status" value="1"/>
</dbReference>
<dbReference type="PANTHER" id="PTHR14991:SF0">
    <property type="entry name" value="RING FINGER PROTEIN 32"/>
    <property type="match status" value="1"/>
</dbReference>
<dbReference type="Pfam" id="PF14634">
    <property type="entry name" value="zf-RING_5"/>
    <property type="match status" value="1"/>
</dbReference>
<protein>
    <submittedName>
        <fullName evidence="6">RING finger protein 32</fullName>
    </submittedName>
</protein>
<name>A0AAD5FD93_SILAS</name>
<dbReference type="InterPro" id="IPR013083">
    <property type="entry name" value="Znf_RING/FYVE/PHD"/>
</dbReference>
<evidence type="ECO:0000256" key="4">
    <source>
        <dbReference type="PROSITE-ProRule" id="PRU00175"/>
    </source>
</evidence>
<evidence type="ECO:0000259" key="5">
    <source>
        <dbReference type="PROSITE" id="PS50089"/>
    </source>
</evidence>
<dbReference type="PANTHER" id="PTHR14991">
    <property type="entry name" value="RING FINGER PROTEIN 32"/>
    <property type="match status" value="1"/>
</dbReference>
<accession>A0AAD5FD93</accession>
<evidence type="ECO:0000313" key="6">
    <source>
        <dbReference type="EMBL" id="KAI5612581.1"/>
    </source>
</evidence>
<feature type="domain" description="RING-type" evidence="5">
    <location>
        <begin position="59"/>
        <end position="103"/>
    </location>
</feature>
<evidence type="ECO:0000256" key="2">
    <source>
        <dbReference type="ARBA" id="ARBA00022771"/>
    </source>
</evidence>
<keyword evidence="3" id="KW-0862">Zinc</keyword>
<dbReference type="PROSITE" id="PS50089">
    <property type="entry name" value="ZF_RING_2"/>
    <property type="match status" value="1"/>
</dbReference>
<sequence length="125" mass="14394">MLQTLHIDLDTFLQDMDVNIAHFRHVIRQFSCHVGTFRDMEDEWSETQEKALRRDTHDCPICLSPLRSAEVVLLSCSHLLHQSCLRESELACQDRDATCPLCRSQYVSVPVPDSALLAYRTRYGS</sequence>
<organism evidence="6 7">
    <name type="scientific">Silurus asotus</name>
    <name type="common">Amur catfish</name>
    <name type="synonym">Parasilurus asotus</name>
    <dbReference type="NCBI Taxonomy" id="30991"/>
    <lineage>
        <taxon>Eukaryota</taxon>
        <taxon>Metazoa</taxon>
        <taxon>Chordata</taxon>
        <taxon>Craniata</taxon>
        <taxon>Vertebrata</taxon>
        <taxon>Euteleostomi</taxon>
        <taxon>Actinopterygii</taxon>
        <taxon>Neopterygii</taxon>
        <taxon>Teleostei</taxon>
        <taxon>Ostariophysi</taxon>
        <taxon>Siluriformes</taxon>
        <taxon>Siluridae</taxon>
        <taxon>Silurus</taxon>
    </lineage>
</organism>
<dbReference type="SMART" id="SM00184">
    <property type="entry name" value="RING"/>
    <property type="match status" value="1"/>
</dbReference>
<dbReference type="EMBL" id="MU563656">
    <property type="protein sequence ID" value="KAI5612581.1"/>
    <property type="molecule type" value="Genomic_DNA"/>
</dbReference>
<evidence type="ECO:0000256" key="3">
    <source>
        <dbReference type="ARBA" id="ARBA00022833"/>
    </source>
</evidence>
<evidence type="ECO:0000256" key="1">
    <source>
        <dbReference type="ARBA" id="ARBA00022723"/>
    </source>
</evidence>